<dbReference type="Proteomes" id="UP000002943">
    <property type="component" value="Unassembled WGS sequence"/>
</dbReference>
<evidence type="ECO:0000313" key="1">
    <source>
        <dbReference type="EMBL" id="EFP95652.1"/>
    </source>
</evidence>
<name>E3BN26_9VIBR</name>
<organism evidence="1 2">
    <name type="scientific">Vibrio caribbeanicus ATCC BAA-2122</name>
    <dbReference type="NCBI Taxonomy" id="796620"/>
    <lineage>
        <taxon>Bacteria</taxon>
        <taxon>Pseudomonadati</taxon>
        <taxon>Pseudomonadota</taxon>
        <taxon>Gammaproteobacteria</taxon>
        <taxon>Vibrionales</taxon>
        <taxon>Vibrionaceae</taxon>
        <taxon>Vibrio</taxon>
    </lineage>
</organism>
<comment type="caution">
    <text evidence="1">The sequence shown here is derived from an EMBL/GenBank/DDBJ whole genome shotgun (WGS) entry which is preliminary data.</text>
</comment>
<accession>E3BN26</accession>
<sequence>MKLDPFWEQEWILVQLVDSLYDNVIINHDDKKLDMSKKRQDLKP</sequence>
<reference evidence="1 2" key="1">
    <citation type="journal article" date="2012" name="Int. J. Syst. Evol. Microbiol.">
        <title>Vibrio caribbeanicus sp. nov., isolated from the marine sponge Scleritoderma cyanea.</title>
        <authorList>
            <person name="Hoffmann M."/>
            <person name="Monday S.R."/>
            <person name="Allard M.W."/>
            <person name="Strain E.A."/>
            <person name="Whittaker P."/>
            <person name="Naum M."/>
            <person name="McCarthy P.J."/>
            <person name="Lopez J.V."/>
            <person name="Fischer M."/>
            <person name="Brown E.W."/>
        </authorList>
    </citation>
    <scope>NUCLEOTIDE SEQUENCE [LARGE SCALE GENOMIC DNA]</scope>
    <source>
        <strain evidence="1 2">ATCC BAA-2122</strain>
    </source>
</reference>
<evidence type="ECO:0000313" key="2">
    <source>
        <dbReference type="Proteomes" id="UP000002943"/>
    </source>
</evidence>
<dbReference type="EMBL" id="AEIU01000091">
    <property type="protein sequence ID" value="EFP95652.1"/>
    <property type="molecule type" value="Genomic_DNA"/>
</dbReference>
<dbReference type="STRING" id="796620.VIBC2010_11201"/>
<gene>
    <name evidence="1" type="ORF">VIBC2010_11201</name>
</gene>
<protein>
    <submittedName>
        <fullName evidence="1">Uncharacterized protein</fullName>
    </submittedName>
</protein>
<dbReference type="AlphaFoldDB" id="E3BN26"/>
<proteinExistence type="predicted"/>
<keyword evidence="2" id="KW-1185">Reference proteome</keyword>